<reference evidence="1 2" key="2">
    <citation type="journal article" date="2009" name="PLoS ONE">
        <title>An integrated genetic and cytogenetic map of the cucumber genome.</title>
        <authorList>
            <person name="Ren Y."/>
            <person name="Zhang Z."/>
            <person name="Liu J."/>
            <person name="Staub J.E."/>
            <person name="Han Y."/>
            <person name="Cheng Z."/>
            <person name="Li X."/>
            <person name="Lu J."/>
            <person name="Miao H."/>
            <person name="Kang H."/>
            <person name="Xie B."/>
            <person name="Gu X."/>
            <person name="Wang X."/>
            <person name="Du Y."/>
            <person name="Jin W."/>
            <person name="Huang S."/>
        </authorList>
    </citation>
    <scope>NUCLEOTIDE SEQUENCE [LARGE SCALE GENOMIC DNA]</scope>
    <source>
        <strain evidence="2">cv. 9930</strain>
    </source>
</reference>
<dbReference type="AlphaFoldDB" id="A0A0A0KRE7"/>
<dbReference type="Gramene" id="KGN52183">
    <property type="protein sequence ID" value="KGN52183"/>
    <property type="gene ID" value="Csa_5G613610"/>
</dbReference>
<protein>
    <submittedName>
        <fullName evidence="1">Uncharacterized protein</fullName>
    </submittedName>
</protein>
<reference evidence="1 2" key="4">
    <citation type="journal article" date="2011" name="BMC Genomics">
        <title>RNA-Seq improves annotation of protein-coding genes in the cucumber genome.</title>
        <authorList>
            <person name="Li Z."/>
            <person name="Zhang Z."/>
            <person name="Yan P."/>
            <person name="Huang S."/>
            <person name="Fei Z."/>
            <person name="Lin K."/>
        </authorList>
    </citation>
    <scope>NUCLEOTIDE SEQUENCE [LARGE SCALE GENOMIC DNA]</scope>
    <source>
        <strain evidence="2">cv. 9930</strain>
    </source>
</reference>
<organism evidence="1 2">
    <name type="scientific">Cucumis sativus</name>
    <name type="common">Cucumber</name>
    <dbReference type="NCBI Taxonomy" id="3659"/>
    <lineage>
        <taxon>Eukaryota</taxon>
        <taxon>Viridiplantae</taxon>
        <taxon>Streptophyta</taxon>
        <taxon>Embryophyta</taxon>
        <taxon>Tracheophyta</taxon>
        <taxon>Spermatophyta</taxon>
        <taxon>Magnoliopsida</taxon>
        <taxon>eudicotyledons</taxon>
        <taxon>Gunneridae</taxon>
        <taxon>Pentapetalae</taxon>
        <taxon>rosids</taxon>
        <taxon>fabids</taxon>
        <taxon>Cucurbitales</taxon>
        <taxon>Cucurbitaceae</taxon>
        <taxon>Benincaseae</taxon>
        <taxon>Cucumis</taxon>
    </lineage>
</organism>
<evidence type="ECO:0000313" key="2">
    <source>
        <dbReference type="Proteomes" id="UP000029981"/>
    </source>
</evidence>
<evidence type="ECO:0000313" key="1">
    <source>
        <dbReference type="EMBL" id="KGN52183.1"/>
    </source>
</evidence>
<gene>
    <name evidence="1" type="ORF">Csa_5G613610</name>
</gene>
<reference evidence="1 2" key="3">
    <citation type="journal article" date="2010" name="BMC Genomics">
        <title>Transcriptome sequencing and comparative analysis of cucumber flowers with different sex types.</title>
        <authorList>
            <person name="Guo S."/>
            <person name="Zheng Y."/>
            <person name="Joung J.G."/>
            <person name="Liu S."/>
            <person name="Zhang Z."/>
            <person name="Crasta O.R."/>
            <person name="Sobral B.W."/>
            <person name="Xu Y."/>
            <person name="Huang S."/>
            <person name="Fei Z."/>
        </authorList>
    </citation>
    <scope>NUCLEOTIDE SEQUENCE [LARGE SCALE GENOMIC DNA]</scope>
    <source>
        <strain evidence="2">cv. 9930</strain>
    </source>
</reference>
<accession>A0A0A0KRE7</accession>
<reference evidence="1 2" key="1">
    <citation type="journal article" date="2009" name="Nat. Genet.">
        <title>The genome of the cucumber, Cucumis sativus L.</title>
        <authorList>
            <person name="Huang S."/>
            <person name="Li R."/>
            <person name="Zhang Z."/>
            <person name="Li L."/>
            <person name="Gu X."/>
            <person name="Fan W."/>
            <person name="Lucas W.J."/>
            <person name="Wang X."/>
            <person name="Xie B."/>
            <person name="Ni P."/>
            <person name="Ren Y."/>
            <person name="Zhu H."/>
            <person name="Li J."/>
            <person name="Lin K."/>
            <person name="Jin W."/>
            <person name="Fei Z."/>
            <person name="Li G."/>
            <person name="Staub J."/>
            <person name="Kilian A."/>
            <person name="van der Vossen E.A."/>
            <person name="Wu Y."/>
            <person name="Guo J."/>
            <person name="He J."/>
            <person name="Jia Z."/>
            <person name="Ren Y."/>
            <person name="Tian G."/>
            <person name="Lu Y."/>
            <person name="Ruan J."/>
            <person name="Qian W."/>
            <person name="Wang M."/>
            <person name="Huang Q."/>
            <person name="Li B."/>
            <person name="Xuan Z."/>
            <person name="Cao J."/>
            <person name="Asan"/>
            <person name="Wu Z."/>
            <person name="Zhang J."/>
            <person name="Cai Q."/>
            <person name="Bai Y."/>
            <person name="Zhao B."/>
            <person name="Han Y."/>
            <person name="Li Y."/>
            <person name="Li X."/>
            <person name="Wang S."/>
            <person name="Shi Q."/>
            <person name="Liu S."/>
            <person name="Cho W.K."/>
            <person name="Kim J.Y."/>
            <person name="Xu Y."/>
            <person name="Heller-Uszynska K."/>
            <person name="Miao H."/>
            <person name="Cheng Z."/>
            <person name="Zhang S."/>
            <person name="Wu J."/>
            <person name="Yang Y."/>
            <person name="Kang H."/>
            <person name="Li M."/>
            <person name="Liang H."/>
            <person name="Ren X."/>
            <person name="Shi Z."/>
            <person name="Wen M."/>
            <person name="Jian M."/>
            <person name="Yang H."/>
            <person name="Zhang G."/>
            <person name="Yang Z."/>
            <person name="Chen R."/>
            <person name="Liu S."/>
            <person name="Li J."/>
            <person name="Ma L."/>
            <person name="Liu H."/>
            <person name="Zhou Y."/>
            <person name="Zhao J."/>
            <person name="Fang X."/>
            <person name="Li G."/>
            <person name="Fang L."/>
            <person name="Li Y."/>
            <person name="Liu D."/>
            <person name="Zheng H."/>
            <person name="Zhang Y."/>
            <person name="Qin N."/>
            <person name="Li Z."/>
            <person name="Yang G."/>
            <person name="Yang S."/>
            <person name="Bolund L."/>
            <person name="Kristiansen K."/>
            <person name="Zheng H."/>
            <person name="Li S."/>
            <person name="Zhang X."/>
            <person name="Yang H."/>
            <person name="Wang J."/>
            <person name="Sun R."/>
            <person name="Zhang B."/>
            <person name="Jiang S."/>
            <person name="Wang J."/>
            <person name="Du Y."/>
            <person name="Li S."/>
        </authorList>
    </citation>
    <scope>NUCLEOTIDE SEQUENCE [LARGE SCALE GENOMIC DNA]</scope>
    <source>
        <strain evidence="2">cv. 9930</strain>
    </source>
</reference>
<dbReference type="EMBL" id="CM002926">
    <property type="protein sequence ID" value="KGN52183.1"/>
    <property type="molecule type" value="Genomic_DNA"/>
</dbReference>
<proteinExistence type="predicted"/>
<dbReference type="Proteomes" id="UP000029981">
    <property type="component" value="Chromosome 5"/>
</dbReference>
<sequence>MAIGWENGGQLVEVEMTKLYRIMQSEVVTIDIWIVLLEVTFRYFHLYPHPHLHLHHHRHLRRHVPLHLHLMKGAVEEGKRVQKVWEF</sequence>
<name>A0A0A0KRE7_CUCSA</name>
<keyword evidence="2" id="KW-1185">Reference proteome</keyword>